<dbReference type="RefSeq" id="WP_377137363.1">
    <property type="nucleotide sequence ID" value="NZ_JBHSFI010000005.1"/>
</dbReference>
<evidence type="ECO:0000313" key="6">
    <source>
        <dbReference type="Proteomes" id="UP001596011"/>
    </source>
</evidence>
<dbReference type="SUPFAM" id="SSF48452">
    <property type="entry name" value="TPR-like"/>
    <property type="match status" value="1"/>
</dbReference>
<dbReference type="CDD" id="cd06170">
    <property type="entry name" value="LuxR_C_like"/>
    <property type="match status" value="1"/>
</dbReference>
<dbReference type="InterPro" id="IPR016032">
    <property type="entry name" value="Sig_transdc_resp-reg_C-effctor"/>
</dbReference>
<evidence type="ECO:0000259" key="4">
    <source>
        <dbReference type="PROSITE" id="PS50043"/>
    </source>
</evidence>
<keyword evidence="1" id="KW-0805">Transcription regulation</keyword>
<sequence length="499" mass="54066">MVEEIPAEVFESRPRLLHAALLAYLRASHAAGDDRQLHRTLQFYVVVGQRYGMRLGSFNRSGDLLAAGTAAVISGRLRGDYHGSERIGAWTDAHVTLGTAQPVPPWTTTPAATRPGWLSVERGLTAMLAGSLDQATLLFTRAHAEAGEPPYAHYAGASAAANLSLLAAWRGHLDLARSWLETFERSAPLPDWIEHQCGTGAATARTLIAIDEGDPDTAADLLGRIGPATRRVELWPFVAFANASYEAYFGDPHRGLRALDAARQRHGALSPDPTTMAGELVLRAEAKLLLRAGAGTRVLHLSDQHAEFHSLTLYAAWAHLLAGEHHEAMRLAAEAIQHNELPLNDQIGLHLVQAATSLRTGQDERARAAFSSAISLRAGRAHVSPFLALQGSDIDELARLARVANPLHETTVNARYNAPPSVPLVHLTPREREVLRALSAGQTAEKAATQFGVSVTTVRTQIRRIYQKLRVSHRKEALAKAEVLGLLRTPRLAAHDRAG</sequence>
<dbReference type="Gene3D" id="1.10.10.10">
    <property type="entry name" value="Winged helix-like DNA-binding domain superfamily/Winged helix DNA-binding domain"/>
    <property type="match status" value="1"/>
</dbReference>
<dbReference type="SMART" id="SM00421">
    <property type="entry name" value="HTH_LUXR"/>
    <property type="match status" value="1"/>
</dbReference>
<dbReference type="InterPro" id="IPR000792">
    <property type="entry name" value="Tscrpt_reg_LuxR_C"/>
</dbReference>
<keyword evidence="3" id="KW-0804">Transcription</keyword>
<dbReference type="Proteomes" id="UP001596011">
    <property type="component" value="Unassembled WGS sequence"/>
</dbReference>
<dbReference type="PANTHER" id="PTHR44688:SF16">
    <property type="entry name" value="DNA-BINDING TRANSCRIPTIONAL ACTIVATOR DEVR_DOSR"/>
    <property type="match status" value="1"/>
</dbReference>
<keyword evidence="2" id="KW-0238">DNA-binding</keyword>
<proteinExistence type="predicted"/>
<feature type="domain" description="HTH luxR-type" evidence="4">
    <location>
        <begin position="420"/>
        <end position="485"/>
    </location>
</feature>
<evidence type="ECO:0000256" key="1">
    <source>
        <dbReference type="ARBA" id="ARBA00023015"/>
    </source>
</evidence>
<evidence type="ECO:0000256" key="3">
    <source>
        <dbReference type="ARBA" id="ARBA00023163"/>
    </source>
</evidence>
<protein>
    <submittedName>
        <fullName evidence="5">LuxR C-terminal-related transcriptional regulator</fullName>
    </submittedName>
</protein>
<dbReference type="Pfam" id="PF00196">
    <property type="entry name" value="GerE"/>
    <property type="match status" value="1"/>
</dbReference>
<comment type="caution">
    <text evidence="5">The sequence shown here is derived from an EMBL/GenBank/DDBJ whole genome shotgun (WGS) entry which is preliminary data.</text>
</comment>
<dbReference type="PRINTS" id="PR00038">
    <property type="entry name" value="HTHLUXR"/>
</dbReference>
<dbReference type="PROSITE" id="PS50043">
    <property type="entry name" value="HTH_LUXR_2"/>
    <property type="match status" value="1"/>
</dbReference>
<accession>A0ABV9HIF6</accession>
<dbReference type="InterPro" id="IPR011990">
    <property type="entry name" value="TPR-like_helical_dom_sf"/>
</dbReference>
<dbReference type="EMBL" id="JBHSFI010000005">
    <property type="protein sequence ID" value="MFC4630038.1"/>
    <property type="molecule type" value="Genomic_DNA"/>
</dbReference>
<organism evidence="5 6">
    <name type="scientific">Promicromonospora alba</name>
    <dbReference type="NCBI Taxonomy" id="1616110"/>
    <lineage>
        <taxon>Bacteria</taxon>
        <taxon>Bacillati</taxon>
        <taxon>Actinomycetota</taxon>
        <taxon>Actinomycetes</taxon>
        <taxon>Micrococcales</taxon>
        <taxon>Promicromonosporaceae</taxon>
        <taxon>Promicromonospora</taxon>
    </lineage>
</organism>
<dbReference type="InterPro" id="IPR036388">
    <property type="entry name" value="WH-like_DNA-bd_sf"/>
</dbReference>
<reference evidence="6" key="1">
    <citation type="journal article" date="2019" name="Int. J. Syst. Evol. Microbiol.">
        <title>The Global Catalogue of Microorganisms (GCM) 10K type strain sequencing project: providing services to taxonomists for standard genome sequencing and annotation.</title>
        <authorList>
            <consortium name="The Broad Institute Genomics Platform"/>
            <consortium name="The Broad Institute Genome Sequencing Center for Infectious Disease"/>
            <person name="Wu L."/>
            <person name="Ma J."/>
        </authorList>
    </citation>
    <scope>NUCLEOTIDE SEQUENCE [LARGE SCALE GENOMIC DNA]</scope>
    <source>
        <strain evidence="6">CCUG 42722</strain>
    </source>
</reference>
<dbReference type="PANTHER" id="PTHR44688">
    <property type="entry name" value="DNA-BINDING TRANSCRIPTIONAL ACTIVATOR DEVR_DOSR"/>
    <property type="match status" value="1"/>
</dbReference>
<name>A0ABV9HIF6_9MICO</name>
<dbReference type="SUPFAM" id="SSF46894">
    <property type="entry name" value="C-terminal effector domain of the bipartite response regulators"/>
    <property type="match status" value="1"/>
</dbReference>
<gene>
    <name evidence="5" type="ORF">ACFO6V_17440</name>
</gene>
<evidence type="ECO:0000256" key="2">
    <source>
        <dbReference type="ARBA" id="ARBA00023125"/>
    </source>
</evidence>
<evidence type="ECO:0000313" key="5">
    <source>
        <dbReference type="EMBL" id="MFC4630038.1"/>
    </source>
</evidence>
<keyword evidence="6" id="KW-1185">Reference proteome</keyword>